<evidence type="ECO:0000313" key="5">
    <source>
        <dbReference type="Proteomes" id="UP000199758"/>
    </source>
</evidence>
<dbReference type="InterPro" id="IPR010982">
    <property type="entry name" value="Lambda_DNA-bd_dom_sf"/>
</dbReference>
<accession>A0A1M5QKL4</accession>
<dbReference type="EMBL" id="FQWZ01000006">
    <property type="protein sequence ID" value="SHH14339.1"/>
    <property type="molecule type" value="Genomic_DNA"/>
</dbReference>
<organism evidence="4 5">
    <name type="scientific">Hydrocarboniphaga daqingensis</name>
    <dbReference type="NCBI Taxonomy" id="490188"/>
    <lineage>
        <taxon>Bacteria</taxon>
        <taxon>Pseudomonadati</taxon>
        <taxon>Pseudomonadota</taxon>
        <taxon>Gammaproteobacteria</taxon>
        <taxon>Nevskiales</taxon>
        <taxon>Nevskiaceae</taxon>
        <taxon>Hydrocarboniphaga</taxon>
    </lineage>
</organism>
<dbReference type="Pfam" id="PF13413">
    <property type="entry name" value="HTH_25"/>
    <property type="match status" value="1"/>
</dbReference>
<dbReference type="Proteomes" id="UP000199758">
    <property type="component" value="Unassembled WGS sequence"/>
</dbReference>
<sequence>MNVDTPQAPVASAPAVPLVPTSESPGTLIRAARDRLKLSLDELAGQTKLARGTLEALERDDFAALLEAVYVRGYYRKCAKVLNIPEEALMAAYTSRVQPRPLTPPAKLRLGTGSEGTARRFSSVVMVALVAVIAGAVLWYLRGERAPLLGMPLPTVDNAAPAVTPTGDQPVDALTSPSTPPPPAPTGSTSLPSAASTPPAPEPDASFGAALSSSPAPAPAATEAVAPPPAAAIKPAAPAPISTEAGSSKLLLNFVSISWARVEDANGRVLLNRVVQAGERQMLDGQPPYAVFLGNAPGVQVQYQGATVDIKALIRDSATARFTVPLAPRQ</sequence>
<protein>
    <submittedName>
        <fullName evidence="4">Cytoskeleton protein RodZ</fullName>
    </submittedName>
</protein>
<dbReference type="PANTHER" id="PTHR34475:SF1">
    <property type="entry name" value="CYTOSKELETON PROTEIN RODZ"/>
    <property type="match status" value="1"/>
</dbReference>
<evidence type="ECO:0000256" key="1">
    <source>
        <dbReference type="SAM" id="MobiDB-lite"/>
    </source>
</evidence>
<dbReference type="OrthoDB" id="9790252at2"/>
<dbReference type="Gene3D" id="1.10.260.40">
    <property type="entry name" value="lambda repressor-like DNA-binding domains"/>
    <property type="match status" value="1"/>
</dbReference>
<dbReference type="InterPro" id="IPR001387">
    <property type="entry name" value="Cro/C1-type_HTH"/>
</dbReference>
<keyword evidence="2" id="KW-0472">Membrane</keyword>
<dbReference type="AlphaFoldDB" id="A0A1M5QKL4"/>
<name>A0A1M5QKL4_9GAMM</name>
<keyword evidence="2" id="KW-1133">Transmembrane helix</keyword>
<dbReference type="GO" id="GO:0003677">
    <property type="term" value="F:DNA binding"/>
    <property type="evidence" value="ECO:0007669"/>
    <property type="project" value="InterPro"/>
</dbReference>
<gene>
    <name evidence="4" type="ORF">SAMN04488068_2666</name>
</gene>
<evidence type="ECO:0000259" key="3">
    <source>
        <dbReference type="Pfam" id="PF13464"/>
    </source>
</evidence>
<dbReference type="SUPFAM" id="SSF47413">
    <property type="entry name" value="lambda repressor-like DNA-binding domains"/>
    <property type="match status" value="1"/>
</dbReference>
<dbReference type="RefSeq" id="WP_072898154.1">
    <property type="nucleotide sequence ID" value="NZ_FQWZ01000006.1"/>
</dbReference>
<dbReference type="Pfam" id="PF13464">
    <property type="entry name" value="RodZ_C"/>
    <property type="match status" value="1"/>
</dbReference>
<reference evidence="4 5" key="1">
    <citation type="submission" date="2016-11" db="EMBL/GenBank/DDBJ databases">
        <authorList>
            <person name="Jaros S."/>
            <person name="Januszkiewicz K."/>
            <person name="Wedrychowicz H."/>
        </authorList>
    </citation>
    <scope>NUCLEOTIDE SEQUENCE [LARGE SCALE GENOMIC DNA]</scope>
    <source>
        <strain evidence="4 5">CGMCC 1.7049</strain>
    </source>
</reference>
<dbReference type="PANTHER" id="PTHR34475">
    <property type="match status" value="1"/>
</dbReference>
<keyword evidence="5" id="KW-1185">Reference proteome</keyword>
<dbReference type="CDD" id="cd00093">
    <property type="entry name" value="HTH_XRE"/>
    <property type="match status" value="1"/>
</dbReference>
<evidence type="ECO:0000313" key="4">
    <source>
        <dbReference type="EMBL" id="SHH14339.1"/>
    </source>
</evidence>
<keyword evidence="2" id="KW-0812">Transmembrane</keyword>
<evidence type="ECO:0000256" key="2">
    <source>
        <dbReference type="SAM" id="Phobius"/>
    </source>
</evidence>
<feature type="region of interest" description="Disordered" evidence="1">
    <location>
        <begin position="160"/>
        <end position="223"/>
    </location>
</feature>
<proteinExistence type="predicted"/>
<feature type="domain" description="Cytoskeleton protein RodZ-like C-terminal" evidence="3">
    <location>
        <begin position="252"/>
        <end position="323"/>
    </location>
</feature>
<feature type="transmembrane region" description="Helical" evidence="2">
    <location>
        <begin position="121"/>
        <end position="141"/>
    </location>
</feature>
<dbReference type="InterPro" id="IPR025194">
    <property type="entry name" value="RodZ-like_C"/>
</dbReference>
<dbReference type="STRING" id="490188.SAMN04488068_2666"/>
<feature type="compositionally biased region" description="Low complexity" evidence="1">
    <location>
        <begin position="186"/>
        <end position="223"/>
    </location>
</feature>
<dbReference type="InterPro" id="IPR050400">
    <property type="entry name" value="Bact_Cytoskel_RodZ"/>
</dbReference>